<protein>
    <submittedName>
        <fullName evidence="11">Transposase, IS605 OrfB family</fullName>
    </submittedName>
</protein>
<dbReference type="Pfam" id="PF07282">
    <property type="entry name" value="Cas12f1-like_TNB"/>
    <property type="match status" value="1"/>
</dbReference>
<dbReference type="GO" id="GO:0003677">
    <property type="term" value="F:DNA binding"/>
    <property type="evidence" value="ECO:0007669"/>
    <property type="project" value="UniProtKB-KW"/>
</dbReference>
<evidence type="ECO:0000259" key="8">
    <source>
        <dbReference type="Pfam" id="PF01385"/>
    </source>
</evidence>
<evidence type="ECO:0000313" key="12">
    <source>
        <dbReference type="EMBL" id="AGY60172.1"/>
    </source>
</evidence>
<feature type="domain" description="Cas12f1-like TNB" evidence="9">
    <location>
        <begin position="311"/>
        <end position="375"/>
    </location>
</feature>
<evidence type="ECO:0000256" key="5">
    <source>
        <dbReference type="ARBA" id="ARBA00023125"/>
    </source>
</evidence>
<keyword evidence="4" id="KW-0862">Zinc</keyword>
<evidence type="ECO:0000259" key="10">
    <source>
        <dbReference type="Pfam" id="PF12323"/>
    </source>
</evidence>
<keyword evidence="3" id="KW-0479">Metal-binding</keyword>
<keyword evidence="6" id="KW-0233">DNA recombination</keyword>
<name>U5QF91_GLOK1</name>
<keyword evidence="2" id="KW-0815">Transposition</keyword>
<dbReference type="Pfam" id="PF01385">
    <property type="entry name" value="OrfB_IS605"/>
    <property type="match status" value="1"/>
</dbReference>
<sequence length="409" mass="46640">MRLAYQYRLRPRASQVQDLNRWLDMLRSQYNWLLAERFDWWELNRCPVNACPLTSSIAPPKEQPDYYSQKRSLVTLKKERSGYKEIHSQVLQDMVKRVGLAFDRYLKGDSKGKRSGKPRFKGKGRYHSFTYTQADNDWIVGNLVNLPKLGSIKLIQHRPLPEGFDVKTACISKKADGWYITFSLLDESVPTINPDIDVKKGVGIDLGLKDFLVTGDGLHVPIPQYYRKAEKRLAKEERKLARKKNKASKRRAKRVCKVAKLHAKVANQRKDFHHKTAVLLLRKYEVIAHENLNIKGLARTHLAKSVHDAGWGTFITILANKAEKAGCLTIGVNPSGTTQMCSDCDAHVAKTLSDRRHCCPHCGLELDRDENSGRNMWKRAEGHPVLKARGVRSTSWTVKREAHPIPLCG</sequence>
<dbReference type="EMBL" id="CP003587">
    <property type="protein sequence ID" value="AGY57543.1"/>
    <property type="molecule type" value="Genomic_DNA"/>
</dbReference>
<dbReference type="eggNOG" id="COG0675">
    <property type="taxonomic scope" value="Bacteria"/>
</dbReference>
<evidence type="ECO:0000256" key="2">
    <source>
        <dbReference type="ARBA" id="ARBA00022578"/>
    </source>
</evidence>
<dbReference type="Proteomes" id="UP000017396">
    <property type="component" value="Chromosome"/>
</dbReference>
<evidence type="ECO:0000313" key="13">
    <source>
        <dbReference type="Proteomes" id="UP000017396"/>
    </source>
</evidence>
<evidence type="ECO:0000256" key="7">
    <source>
        <dbReference type="SAM" id="Coils"/>
    </source>
</evidence>
<feature type="domain" description="Probable transposase IS891/IS1136/IS1341" evidence="8">
    <location>
        <begin position="190"/>
        <end position="299"/>
    </location>
</feature>
<accession>U5QF91</accession>
<dbReference type="Pfam" id="PF12323">
    <property type="entry name" value="HTH_OrfB_IS605"/>
    <property type="match status" value="1"/>
</dbReference>
<evidence type="ECO:0000259" key="9">
    <source>
        <dbReference type="Pfam" id="PF07282"/>
    </source>
</evidence>
<reference evidence="11 13" key="2">
    <citation type="journal article" date="2013" name="PLoS ONE">
        <title>Cultivation and Complete Genome Sequencing of Gloeobacter kilaueensis sp. nov., from a Lava Cave in Kilauea Caldera, Hawai'i.</title>
        <authorList>
            <person name="Saw J.H."/>
            <person name="Schatz M."/>
            <person name="Brown M.V."/>
            <person name="Kunkel D.D."/>
            <person name="Foster J.S."/>
            <person name="Shick H."/>
            <person name="Christensen S."/>
            <person name="Hou S."/>
            <person name="Wan X."/>
            <person name="Donachie S.P."/>
        </authorList>
    </citation>
    <scope>NUCLEOTIDE SEQUENCE [LARGE SCALE GENOMIC DNA]</scope>
    <source>
        <strain evidence="13">JS</strain>
        <strain evidence="11">JS1</strain>
    </source>
</reference>
<feature type="domain" description="Transposase putative helix-turn-helix" evidence="10">
    <location>
        <begin position="1"/>
        <end position="45"/>
    </location>
</feature>
<evidence type="ECO:0000256" key="3">
    <source>
        <dbReference type="ARBA" id="ARBA00022723"/>
    </source>
</evidence>
<evidence type="ECO:0000313" key="11">
    <source>
        <dbReference type="EMBL" id="AGY57543.1"/>
    </source>
</evidence>
<evidence type="ECO:0000256" key="1">
    <source>
        <dbReference type="ARBA" id="ARBA00008761"/>
    </source>
</evidence>
<dbReference type="KEGG" id="glj:GKIL_3926"/>
<reference evidence="11" key="1">
    <citation type="submission" date="2012-05" db="EMBL/GenBank/DDBJ databases">
        <authorList>
            <person name="Saw J.H.W."/>
            <person name="Foster J."/>
            <person name="Brown M.V."/>
            <person name="Schatz M.C."/>
            <person name="Hou S."/>
            <person name="Alam M."/>
            <person name="Donachie S.P."/>
        </authorList>
    </citation>
    <scope>NUCLEOTIDE SEQUENCE</scope>
    <source>
        <strain evidence="11">JS1</strain>
    </source>
</reference>
<dbReference type="PATRIC" id="fig|1183438.3.peg.1279"/>
<keyword evidence="13" id="KW-1185">Reference proteome</keyword>
<feature type="coiled-coil region" evidence="7">
    <location>
        <begin position="226"/>
        <end position="253"/>
    </location>
</feature>
<dbReference type="KEGG" id="glj:GKIL_1297"/>
<proteinExistence type="inferred from homology"/>
<dbReference type="STRING" id="1183438.GKIL_1297"/>
<dbReference type="InterPro" id="IPR021027">
    <property type="entry name" value="Transposase_put_HTH"/>
</dbReference>
<dbReference type="InterPro" id="IPR001959">
    <property type="entry name" value="Transposase"/>
</dbReference>
<dbReference type="HOGENOM" id="CLU_032903_0_1_3"/>
<dbReference type="NCBIfam" id="NF040570">
    <property type="entry name" value="guided_TnpB"/>
    <property type="match status" value="1"/>
</dbReference>
<dbReference type="OrthoDB" id="448372at2"/>
<dbReference type="GO" id="GO:0046872">
    <property type="term" value="F:metal ion binding"/>
    <property type="evidence" value="ECO:0007669"/>
    <property type="project" value="UniProtKB-KW"/>
</dbReference>
<evidence type="ECO:0000256" key="6">
    <source>
        <dbReference type="ARBA" id="ARBA00023172"/>
    </source>
</evidence>
<dbReference type="InterPro" id="IPR010095">
    <property type="entry name" value="Cas12f1-like_TNB"/>
</dbReference>
<gene>
    <name evidence="11" type="ORF">GKIL_1297</name>
    <name evidence="12" type="ORF">GKIL_3926</name>
</gene>
<keyword evidence="5" id="KW-0238">DNA-binding</keyword>
<dbReference type="EMBL" id="CP003587">
    <property type="protein sequence ID" value="AGY60172.1"/>
    <property type="molecule type" value="Genomic_DNA"/>
</dbReference>
<dbReference type="GO" id="GO:0006310">
    <property type="term" value="P:DNA recombination"/>
    <property type="evidence" value="ECO:0007669"/>
    <property type="project" value="UniProtKB-KW"/>
</dbReference>
<dbReference type="GO" id="GO:0032196">
    <property type="term" value="P:transposition"/>
    <property type="evidence" value="ECO:0007669"/>
    <property type="project" value="UniProtKB-KW"/>
</dbReference>
<evidence type="ECO:0000256" key="4">
    <source>
        <dbReference type="ARBA" id="ARBA00022833"/>
    </source>
</evidence>
<keyword evidence="7" id="KW-0175">Coiled coil</keyword>
<comment type="similarity">
    <text evidence="1">In the C-terminal section; belongs to the transposase 35 family.</text>
</comment>
<organism evidence="11 13">
    <name type="scientific">Gloeobacter kilaueensis (strain ATCC BAA-2537 / CCAP 1431/1 / ULC 316 / JS1)</name>
    <dbReference type="NCBI Taxonomy" id="1183438"/>
    <lineage>
        <taxon>Bacteria</taxon>
        <taxon>Bacillati</taxon>
        <taxon>Cyanobacteriota</taxon>
        <taxon>Cyanophyceae</taxon>
        <taxon>Gloeobacterales</taxon>
        <taxon>Gloeobacteraceae</taxon>
        <taxon>Gloeobacter</taxon>
    </lineage>
</organism>
<dbReference type="AlphaFoldDB" id="U5QF91"/>